<protein>
    <submittedName>
        <fullName evidence="3">Lysophospholipase L1-like esterase</fullName>
    </submittedName>
</protein>
<evidence type="ECO:0000313" key="4">
    <source>
        <dbReference type="Proteomes" id="UP000556436"/>
    </source>
</evidence>
<evidence type="ECO:0000256" key="1">
    <source>
        <dbReference type="SAM" id="SignalP"/>
    </source>
</evidence>
<dbReference type="AlphaFoldDB" id="A0A7W7PBX8"/>
<proteinExistence type="predicted"/>
<comment type="caution">
    <text evidence="3">The sequence shown here is derived from an EMBL/GenBank/DDBJ whole genome shotgun (WGS) entry which is preliminary data.</text>
</comment>
<dbReference type="PANTHER" id="PTHR21325">
    <property type="entry name" value="PHOSPHOLIPASE B, PLB1"/>
    <property type="match status" value="1"/>
</dbReference>
<dbReference type="PROSITE" id="PS51257">
    <property type="entry name" value="PROKAR_LIPOPROTEIN"/>
    <property type="match status" value="1"/>
</dbReference>
<reference evidence="3 4" key="1">
    <citation type="submission" date="2020-08" db="EMBL/GenBank/DDBJ databases">
        <title>Genomic Encyclopedia of Type Strains, Phase III (KMG-III): the genomes of soil and plant-associated and newly described type strains.</title>
        <authorList>
            <person name="Whitman W."/>
        </authorList>
    </citation>
    <scope>NUCLEOTIDE SEQUENCE [LARGE SCALE GENOMIC DNA]</scope>
    <source>
        <strain evidence="3 4">CECT 3265</strain>
    </source>
</reference>
<feature type="domain" description="SGNH hydrolase-type esterase" evidence="2">
    <location>
        <begin position="61"/>
        <end position="277"/>
    </location>
</feature>
<keyword evidence="1" id="KW-0732">Signal</keyword>
<feature type="chain" id="PRO_5039196046" evidence="1">
    <location>
        <begin position="27"/>
        <end position="294"/>
    </location>
</feature>
<dbReference type="CDD" id="cd01832">
    <property type="entry name" value="SGNH_hydrolase_like_1"/>
    <property type="match status" value="1"/>
</dbReference>
<feature type="signal peptide" evidence="1">
    <location>
        <begin position="1"/>
        <end position="26"/>
    </location>
</feature>
<dbReference type="Gene3D" id="3.40.50.1110">
    <property type="entry name" value="SGNH hydrolase"/>
    <property type="match status" value="1"/>
</dbReference>
<name>A0A7W7PBX8_STRNE</name>
<organism evidence="3 4">
    <name type="scientific">Streptomyces netropsis</name>
    <name type="common">Streptoverticillium netropsis</name>
    <dbReference type="NCBI Taxonomy" id="55404"/>
    <lineage>
        <taxon>Bacteria</taxon>
        <taxon>Bacillati</taxon>
        <taxon>Actinomycetota</taxon>
        <taxon>Actinomycetes</taxon>
        <taxon>Kitasatosporales</taxon>
        <taxon>Streptomycetaceae</taxon>
        <taxon>Streptomyces</taxon>
    </lineage>
</organism>
<dbReference type="Pfam" id="PF13472">
    <property type="entry name" value="Lipase_GDSL_2"/>
    <property type="match status" value="1"/>
</dbReference>
<evidence type="ECO:0000313" key="3">
    <source>
        <dbReference type="EMBL" id="MBB4884434.1"/>
    </source>
</evidence>
<gene>
    <name evidence="3" type="ORF">FHS38_000443</name>
</gene>
<dbReference type="Proteomes" id="UP000556436">
    <property type="component" value="Unassembled WGS sequence"/>
</dbReference>
<keyword evidence="4" id="KW-1185">Reference proteome</keyword>
<dbReference type="InterPro" id="IPR013830">
    <property type="entry name" value="SGNH_hydro"/>
</dbReference>
<dbReference type="GO" id="GO:0004620">
    <property type="term" value="F:phospholipase activity"/>
    <property type="evidence" value="ECO:0007669"/>
    <property type="project" value="InterPro"/>
</dbReference>
<dbReference type="EMBL" id="JACHJG010000001">
    <property type="protein sequence ID" value="MBB4884434.1"/>
    <property type="molecule type" value="Genomic_DNA"/>
</dbReference>
<dbReference type="SUPFAM" id="SSF52266">
    <property type="entry name" value="SGNH hydrolase"/>
    <property type="match status" value="1"/>
</dbReference>
<sequence length="294" mass="31701">MRSSTGRRSRMVRAAVAAFSAALLVAGCDDGSSGGSAKAAAKPSAAPKPAWNARPASMASLGDSITRGFDACSVLSDCPEASWATGTTVNSLAQRLLPYPQTSSWNYARTGARMADLPGQMRSAIARKPQLVTVLLGANDACRKEVADMTPVDRFRADFESSLKELRRSLPKAQVYVAGVPDLKRLWTQGRTNGYAKTVWKLGICPSMLGDSEAMDAAAVDRRDQVAKRVAAYNHVLKSACARDKLCRYDSTVSGYAFTGEELSQWDWFHPNKRGQRTLADMAYRTITAQGPPA</sequence>
<dbReference type="InterPro" id="IPR038885">
    <property type="entry name" value="PLB1"/>
</dbReference>
<accession>A0A7W7PBX8</accession>
<evidence type="ECO:0000259" key="2">
    <source>
        <dbReference type="Pfam" id="PF13472"/>
    </source>
</evidence>
<dbReference type="PANTHER" id="PTHR21325:SF31">
    <property type="entry name" value="GH22081P-RELATED"/>
    <property type="match status" value="1"/>
</dbReference>
<dbReference type="InterPro" id="IPR036514">
    <property type="entry name" value="SGNH_hydro_sf"/>
</dbReference>
<dbReference type="RefSeq" id="WP_184730073.1">
    <property type="nucleotide sequence ID" value="NZ_BMRW01000001.1"/>
</dbReference>